<organism evidence="1">
    <name type="scientific">bioreactor metagenome</name>
    <dbReference type="NCBI Taxonomy" id="1076179"/>
    <lineage>
        <taxon>unclassified sequences</taxon>
        <taxon>metagenomes</taxon>
        <taxon>ecological metagenomes</taxon>
    </lineage>
</organism>
<proteinExistence type="predicted"/>
<evidence type="ECO:0000313" key="1">
    <source>
        <dbReference type="EMBL" id="MPM70761.1"/>
    </source>
</evidence>
<protein>
    <submittedName>
        <fullName evidence="1">Uncharacterized protein</fullName>
    </submittedName>
</protein>
<dbReference type="AlphaFoldDB" id="A0A645C1G5"/>
<comment type="caution">
    <text evidence="1">The sequence shown here is derived from an EMBL/GenBank/DDBJ whole genome shotgun (WGS) entry which is preliminary data.</text>
</comment>
<accession>A0A645C1G5</accession>
<name>A0A645C1G5_9ZZZZ</name>
<gene>
    <name evidence="1" type="ORF">SDC9_117721</name>
</gene>
<sequence>MCACNFHRVFYRFSPGGEECGFTLAIDWRDGVDFLSQRHIAFVRDNLISRMGKSLKLRFDCLHQARMAVAGVQHGDTGGEVDVLLAFHIGDQGVVGLRGVKVAHHAHAAWGGGEAAGLEFGIGGHEAVLVRSGVGEVLDSIEREISSLNGSTFA</sequence>
<dbReference type="EMBL" id="VSSQ01023672">
    <property type="protein sequence ID" value="MPM70761.1"/>
    <property type="molecule type" value="Genomic_DNA"/>
</dbReference>
<reference evidence="1" key="1">
    <citation type="submission" date="2019-08" db="EMBL/GenBank/DDBJ databases">
        <authorList>
            <person name="Kucharzyk K."/>
            <person name="Murdoch R.W."/>
            <person name="Higgins S."/>
            <person name="Loffler F."/>
        </authorList>
    </citation>
    <scope>NUCLEOTIDE SEQUENCE</scope>
</reference>